<dbReference type="Gene3D" id="3.30.300.130">
    <property type="entry name" value="Fe-S cluster assembly (FSCA)"/>
    <property type="match status" value="1"/>
</dbReference>
<dbReference type="Pfam" id="PF01883">
    <property type="entry name" value="FeS_assembly_P"/>
    <property type="match status" value="1"/>
</dbReference>
<protein>
    <recommendedName>
        <fullName evidence="1">MIP18 family-like domain-containing protein</fullName>
    </recommendedName>
</protein>
<dbReference type="InterPro" id="IPR052339">
    <property type="entry name" value="Fe-S_Maturation_MIP18"/>
</dbReference>
<evidence type="ECO:0000313" key="3">
    <source>
        <dbReference type="Proteomes" id="UP000179252"/>
    </source>
</evidence>
<dbReference type="InterPro" id="IPR034904">
    <property type="entry name" value="FSCA_dom_sf"/>
</dbReference>
<sequence length="101" mass="11125">MVSHEDVLIKLKQCLDPELGMNIVDLGLVYSIKIEGSHVLVLMTLTTSSCPLQTYFIKDISDKLSSVKGVSEVSVELTFDPPWTPDKISSQSGSLFSNYTD</sequence>
<reference evidence="2 3" key="1">
    <citation type="journal article" date="2016" name="Nat. Commun.">
        <title>Thousands of microbial genomes shed light on interconnected biogeochemical processes in an aquifer system.</title>
        <authorList>
            <person name="Anantharaman K."/>
            <person name="Brown C.T."/>
            <person name="Hug L.A."/>
            <person name="Sharon I."/>
            <person name="Castelle C.J."/>
            <person name="Probst A.J."/>
            <person name="Thomas B.C."/>
            <person name="Singh A."/>
            <person name="Wilkins M.J."/>
            <person name="Karaoz U."/>
            <person name="Brodie E.L."/>
            <person name="Williams K.H."/>
            <person name="Hubbard S.S."/>
            <person name="Banfield J.F."/>
        </authorList>
    </citation>
    <scope>NUCLEOTIDE SEQUENCE [LARGE SCALE GENOMIC DNA]</scope>
</reference>
<gene>
    <name evidence="2" type="ORF">A2165_02620</name>
</gene>
<dbReference type="SUPFAM" id="SSF117916">
    <property type="entry name" value="Fe-S cluster assembly (FSCA) domain-like"/>
    <property type="match status" value="1"/>
</dbReference>
<comment type="caution">
    <text evidence="2">The sequence shown here is derived from an EMBL/GenBank/DDBJ whole genome shotgun (WGS) entry which is preliminary data.</text>
</comment>
<feature type="domain" description="MIP18 family-like" evidence="1">
    <location>
        <begin position="5"/>
        <end position="75"/>
    </location>
</feature>
<dbReference type="InterPro" id="IPR002744">
    <property type="entry name" value="MIP18-like"/>
</dbReference>
<dbReference type="PANTHER" id="PTHR42831">
    <property type="entry name" value="FE-S PROTEIN MATURATION AUXILIARY FACTOR YITW"/>
    <property type="match status" value="1"/>
</dbReference>
<accession>A0A1F5FZG2</accession>
<name>A0A1F5FZG2_9BACT</name>
<dbReference type="EMBL" id="MFAU01000003">
    <property type="protein sequence ID" value="OGD85013.1"/>
    <property type="molecule type" value="Genomic_DNA"/>
</dbReference>
<evidence type="ECO:0000313" key="2">
    <source>
        <dbReference type="EMBL" id="OGD85013.1"/>
    </source>
</evidence>
<dbReference type="AlphaFoldDB" id="A0A1F5FZG2"/>
<proteinExistence type="predicted"/>
<organism evidence="2 3">
    <name type="scientific">Candidatus Curtissbacteria bacterium RBG_13_40_7</name>
    <dbReference type="NCBI Taxonomy" id="1797706"/>
    <lineage>
        <taxon>Bacteria</taxon>
        <taxon>Candidatus Curtissiibacteriota</taxon>
    </lineage>
</organism>
<dbReference type="Proteomes" id="UP000179252">
    <property type="component" value="Unassembled WGS sequence"/>
</dbReference>
<evidence type="ECO:0000259" key="1">
    <source>
        <dbReference type="Pfam" id="PF01883"/>
    </source>
</evidence>
<dbReference type="PANTHER" id="PTHR42831:SF1">
    <property type="entry name" value="FE-S PROTEIN MATURATION AUXILIARY FACTOR YITW"/>
    <property type="match status" value="1"/>
</dbReference>